<name>A0ABM9REN2_9FIRM</name>
<organism evidence="2 3">
    <name type="scientific">Acididesulfobacillus acetoxydans</name>
    <dbReference type="NCBI Taxonomy" id="1561005"/>
    <lineage>
        <taxon>Bacteria</taxon>
        <taxon>Bacillati</taxon>
        <taxon>Bacillota</taxon>
        <taxon>Clostridia</taxon>
        <taxon>Eubacteriales</taxon>
        <taxon>Peptococcaceae</taxon>
        <taxon>Acididesulfobacillus</taxon>
    </lineage>
</organism>
<evidence type="ECO:0000313" key="3">
    <source>
        <dbReference type="Proteomes" id="UP001071230"/>
    </source>
</evidence>
<evidence type="ECO:0000256" key="1">
    <source>
        <dbReference type="SAM" id="MobiDB-lite"/>
    </source>
</evidence>
<sequence>RRQSVTRKDGRMATKSNSDGHMETMEESTHTIRELAEAWHQEGASMDVGKHKKGLLASSP</sequence>
<dbReference type="Proteomes" id="UP001071230">
    <property type="component" value="Unassembled WGS sequence"/>
</dbReference>
<feature type="non-terminal residue" evidence="2">
    <location>
        <position position="1"/>
    </location>
</feature>
<accession>A0ABM9REN2</accession>
<dbReference type="EMBL" id="CDGJ01000076">
    <property type="protein sequence ID" value="CEJ07996.1"/>
    <property type="molecule type" value="Genomic_DNA"/>
</dbReference>
<reference evidence="2" key="1">
    <citation type="submission" date="2014-11" db="EMBL/GenBank/DDBJ databases">
        <authorList>
            <person name="Hornung B.V."/>
        </authorList>
    </citation>
    <scope>NUCLEOTIDE SEQUENCE</scope>
    <source>
        <strain evidence="2">INE</strain>
    </source>
</reference>
<gene>
    <name evidence="2" type="ORF">DEACI_2471</name>
</gene>
<proteinExistence type="predicted"/>
<protein>
    <submittedName>
        <fullName evidence="2">Uncharacterized protein</fullName>
    </submittedName>
</protein>
<feature type="region of interest" description="Disordered" evidence="1">
    <location>
        <begin position="1"/>
        <end position="29"/>
    </location>
</feature>
<evidence type="ECO:0000313" key="2">
    <source>
        <dbReference type="EMBL" id="CEJ07996.1"/>
    </source>
</evidence>
<keyword evidence="3" id="KW-1185">Reference proteome</keyword>
<comment type="caution">
    <text evidence="2">The sequence shown here is derived from an EMBL/GenBank/DDBJ whole genome shotgun (WGS) entry which is preliminary data.</text>
</comment>